<dbReference type="Gene3D" id="3.40.50.300">
    <property type="entry name" value="P-loop containing nucleotide triphosphate hydrolases"/>
    <property type="match status" value="1"/>
</dbReference>
<name>A0A9X9X6M3_9PROT</name>
<dbReference type="CDD" id="cd03116">
    <property type="entry name" value="MobB"/>
    <property type="match status" value="1"/>
</dbReference>
<comment type="caution">
    <text evidence="2">The sequence shown here is derived from an EMBL/GenBank/DDBJ whole genome shotgun (WGS) entry which is preliminary data.</text>
</comment>
<reference evidence="2" key="1">
    <citation type="submission" date="2020-01" db="EMBL/GenBank/DDBJ databases">
        <authorList>
            <person name="Rat A."/>
        </authorList>
    </citation>
    <scope>NUCLEOTIDE SEQUENCE</scope>
    <source>
        <strain evidence="2">LMG 31228</strain>
    </source>
</reference>
<dbReference type="InterPro" id="IPR027417">
    <property type="entry name" value="P-loop_NTPase"/>
</dbReference>
<dbReference type="Pfam" id="PF03205">
    <property type="entry name" value="MobB"/>
    <property type="match status" value="1"/>
</dbReference>
<dbReference type="SUPFAM" id="SSF52540">
    <property type="entry name" value="P-loop containing nucleoside triphosphate hydrolases"/>
    <property type="match status" value="1"/>
</dbReference>
<accession>A0A9X9X6M3</accession>
<protein>
    <submittedName>
        <fullName evidence="2">Molybdopterin-guanine dinucleotide biosynthesis protein B</fullName>
    </submittedName>
</protein>
<sequence>MDARAHGEGLAPVAFEGNADVTRIIGLAGWSGAGKTTLMVRLLPCLIGRGLSVSTLKHAHHRFDVDVPGKDSWEHRKAGAQQVMVASGARWALMTELRTAREPTLPELIARMDPADLVIVEGYKRDAHPKIEVHRAANGKPWMRPDMPGIVAVASDIPAPYELPQAHLDDVEAIADIVLAHAAPLAAIDWAVRQEA</sequence>
<dbReference type="GO" id="GO:0005525">
    <property type="term" value="F:GTP binding"/>
    <property type="evidence" value="ECO:0007669"/>
    <property type="project" value="InterPro"/>
</dbReference>
<reference evidence="2" key="2">
    <citation type="journal article" date="2021" name="Syst. Appl. Microbiol.">
        <title>Roseomonas hellenica sp. nov., isolated from roots of wild-growing Alkanna tinctoria.</title>
        <authorList>
            <person name="Rat A."/>
            <person name="Naranjo H.D."/>
            <person name="Lebbe L."/>
            <person name="Cnockaert M."/>
            <person name="Krigas N."/>
            <person name="Grigoriadou K."/>
            <person name="Maloupa E."/>
            <person name="Willems A."/>
        </authorList>
    </citation>
    <scope>NUCLEOTIDE SEQUENCE</scope>
    <source>
        <strain evidence="2">LMG 31228</strain>
    </source>
</reference>
<dbReference type="InterPro" id="IPR052539">
    <property type="entry name" value="MGD_biosynthesis_adapter"/>
</dbReference>
<dbReference type="PANTHER" id="PTHR40072">
    <property type="entry name" value="MOLYBDOPTERIN-GUANINE DINUCLEOTIDE BIOSYNTHESIS ADAPTER PROTEIN-RELATED"/>
    <property type="match status" value="1"/>
</dbReference>
<dbReference type="Proteomes" id="UP001138709">
    <property type="component" value="Unassembled WGS sequence"/>
</dbReference>
<dbReference type="PANTHER" id="PTHR40072:SF1">
    <property type="entry name" value="MOLYBDOPTERIN-GUANINE DINUCLEOTIDE BIOSYNTHESIS ADAPTER PROTEIN"/>
    <property type="match status" value="1"/>
</dbReference>
<keyword evidence="3" id="KW-1185">Reference proteome</keyword>
<feature type="domain" description="Molybdopterin-guanine dinucleotide biosynthesis protein B (MobB)" evidence="1">
    <location>
        <begin position="24"/>
        <end position="156"/>
    </location>
</feature>
<dbReference type="NCBIfam" id="TIGR00176">
    <property type="entry name" value="mobB"/>
    <property type="match status" value="1"/>
</dbReference>
<dbReference type="GO" id="GO:0006777">
    <property type="term" value="P:Mo-molybdopterin cofactor biosynthetic process"/>
    <property type="evidence" value="ECO:0007669"/>
    <property type="project" value="InterPro"/>
</dbReference>
<evidence type="ECO:0000259" key="1">
    <source>
        <dbReference type="Pfam" id="PF03205"/>
    </source>
</evidence>
<dbReference type="EMBL" id="JAAEDL010000002">
    <property type="protein sequence ID" value="MBR0679359.1"/>
    <property type="molecule type" value="Genomic_DNA"/>
</dbReference>
<evidence type="ECO:0000313" key="2">
    <source>
        <dbReference type="EMBL" id="MBR0679359.1"/>
    </source>
</evidence>
<dbReference type="AlphaFoldDB" id="A0A9X9X6M3"/>
<gene>
    <name evidence="2" type="primary">mobB</name>
    <name evidence="2" type="ORF">GXW74_02580</name>
</gene>
<evidence type="ECO:0000313" key="3">
    <source>
        <dbReference type="Proteomes" id="UP001138709"/>
    </source>
</evidence>
<organism evidence="2 3">
    <name type="scientific">Neoroseomonas eburnea</name>
    <dbReference type="NCBI Taxonomy" id="1346889"/>
    <lineage>
        <taxon>Bacteria</taxon>
        <taxon>Pseudomonadati</taxon>
        <taxon>Pseudomonadota</taxon>
        <taxon>Alphaproteobacteria</taxon>
        <taxon>Acetobacterales</taxon>
        <taxon>Acetobacteraceae</taxon>
        <taxon>Neoroseomonas</taxon>
    </lineage>
</organism>
<proteinExistence type="predicted"/>
<dbReference type="InterPro" id="IPR004435">
    <property type="entry name" value="MobB_dom"/>
</dbReference>